<evidence type="ECO:0000313" key="1">
    <source>
        <dbReference type="EMBL" id="PIQ75063.1"/>
    </source>
</evidence>
<proteinExistence type="predicted"/>
<reference evidence="1 2" key="1">
    <citation type="submission" date="2017-09" db="EMBL/GenBank/DDBJ databases">
        <title>Depth-based differentiation of microbial function through sediment-hosted aquifers and enrichment of novel symbionts in the deep terrestrial subsurface.</title>
        <authorList>
            <person name="Probst A.J."/>
            <person name="Ladd B."/>
            <person name="Jarett J.K."/>
            <person name="Geller-Mcgrath D.E."/>
            <person name="Sieber C.M."/>
            <person name="Emerson J.B."/>
            <person name="Anantharaman K."/>
            <person name="Thomas B.C."/>
            <person name="Malmstrom R."/>
            <person name="Stieglmeier M."/>
            <person name="Klingl A."/>
            <person name="Woyke T."/>
            <person name="Ryan C.M."/>
            <person name="Banfield J.F."/>
        </authorList>
    </citation>
    <scope>NUCLEOTIDE SEQUENCE [LARGE SCALE GENOMIC DNA]</scope>
    <source>
        <strain evidence="1">CG11_big_fil_rev_8_21_14_0_20_40_15</strain>
    </source>
</reference>
<comment type="caution">
    <text evidence="1">The sequence shown here is derived from an EMBL/GenBank/DDBJ whole genome shotgun (WGS) entry which is preliminary data.</text>
</comment>
<dbReference type="AlphaFoldDB" id="A0A2H0KSC5"/>
<sequence>MNIKLLTRENIPCWYELSWRQKKPAIILKIHKDFIASIKPIRIREDAPIVKTLKEQFKFESFAGNFNGNYGFDNAFVRVGKRGNFVEFVVKIPKVKKWTGEICGDCNGSGKQKFLDLRRDCFHCEGTGKECIFDWQPAYAISASFTIFTTLARFPGIETSEPFPQLITVNTITGSDMHGGSLGGEYSIPFVKWLTSLFGTNSVPEMVQAMKIAYNRMLGLHKFDQFHFRASVDYESGWLNVSCPGNACGLNPVHGAGYDMKRGLGYEFDCHNVDTPIQQITLLAGLSALHDRARKEIKI</sequence>
<name>A0A2H0KSC5_9BACT</name>
<accession>A0A2H0KSC5</accession>
<protein>
    <submittedName>
        <fullName evidence="1">Uncharacterized protein</fullName>
    </submittedName>
</protein>
<dbReference type="Proteomes" id="UP000229317">
    <property type="component" value="Unassembled WGS sequence"/>
</dbReference>
<gene>
    <name evidence="1" type="ORF">COV84_03145</name>
</gene>
<organism evidence="1 2">
    <name type="scientific">Candidatus Portnoybacteria bacterium CG11_big_fil_rev_8_21_14_0_20_40_15</name>
    <dbReference type="NCBI Taxonomy" id="1974817"/>
    <lineage>
        <taxon>Bacteria</taxon>
        <taxon>Candidatus Portnoyibacteriota</taxon>
    </lineage>
</organism>
<evidence type="ECO:0000313" key="2">
    <source>
        <dbReference type="Proteomes" id="UP000229317"/>
    </source>
</evidence>
<dbReference type="EMBL" id="PCVO01000048">
    <property type="protein sequence ID" value="PIQ75063.1"/>
    <property type="molecule type" value="Genomic_DNA"/>
</dbReference>